<name>A0AAE0J8K2_9PEZI</name>
<comment type="caution">
    <text evidence="1">The sequence shown here is derived from an EMBL/GenBank/DDBJ whole genome shotgun (WGS) entry which is preliminary data.</text>
</comment>
<evidence type="ECO:0000313" key="2">
    <source>
        <dbReference type="Proteomes" id="UP001278500"/>
    </source>
</evidence>
<keyword evidence="2" id="KW-1185">Reference proteome</keyword>
<protein>
    <submittedName>
        <fullName evidence="1">Uncharacterized protein</fullName>
    </submittedName>
</protein>
<dbReference type="AlphaFoldDB" id="A0AAE0J8K2"/>
<proteinExistence type="predicted"/>
<reference evidence="1" key="2">
    <citation type="submission" date="2023-06" db="EMBL/GenBank/DDBJ databases">
        <authorList>
            <consortium name="Lawrence Berkeley National Laboratory"/>
            <person name="Haridas S."/>
            <person name="Hensen N."/>
            <person name="Bonometti L."/>
            <person name="Westerberg I."/>
            <person name="Brannstrom I.O."/>
            <person name="Guillou S."/>
            <person name="Cros-Aarteil S."/>
            <person name="Calhoun S."/>
            <person name="Kuo A."/>
            <person name="Mondo S."/>
            <person name="Pangilinan J."/>
            <person name="Riley R."/>
            <person name="Labutti K."/>
            <person name="Andreopoulos B."/>
            <person name="Lipzen A."/>
            <person name="Chen C."/>
            <person name="Yanf M."/>
            <person name="Daum C."/>
            <person name="Ng V."/>
            <person name="Clum A."/>
            <person name="Steindorff A."/>
            <person name="Ohm R."/>
            <person name="Martin F."/>
            <person name="Silar P."/>
            <person name="Natvig D."/>
            <person name="Lalanne C."/>
            <person name="Gautier V."/>
            <person name="Ament-Velasquez S.L."/>
            <person name="Kruys A."/>
            <person name="Hutchinson M.I."/>
            <person name="Powell A.J."/>
            <person name="Barry K."/>
            <person name="Miller A.N."/>
            <person name="Grigoriev I.V."/>
            <person name="Debuchy R."/>
            <person name="Gladieux P."/>
            <person name="Thoren M.H."/>
            <person name="Johannesson H."/>
        </authorList>
    </citation>
    <scope>NUCLEOTIDE SEQUENCE</scope>
    <source>
        <strain evidence="1">CBS 560.94</strain>
    </source>
</reference>
<evidence type="ECO:0000313" key="1">
    <source>
        <dbReference type="EMBL" id="KAK3338226.1"/>
    </source>
</evidence>
<dbReference type="RefSeq" id="XP_062677677.1">
    <property type="nucleotide sequence ID" value="XM_062823366.1"/>
</dbReference>
<sequence length="203" mass="22321">MEQIQYHLWSTFCKSCFGLAHCMSEWAASPGPVICYMYTVRQVIDRPAAMGVIGQAAAAGGGAIQLRRQSRIEVASFPCHRREVSSCDSDLHISLIFKREINEVEPRKQAGRKMESRLQVSRRLQIASAGGIFLTCSEGGRASIIRPGRNVQHHPGQLFAPSQSLSPFGWTLVLLGNNPPMIRVPVHVAPNGLDALPPTSFSW</sequence>
<gene>
    <name evidence="1" type="ORF">B0H65DRAFT_315614</name>
</gene>
<accession>A0AAE0J8K2</accession>
<dbReference type="GeneID" id="87860520"/>
<dbReference type="EMBL" id="JAUEPP010000008">
    <property type="protein sequence ID" value="KAK3338226.1"/>
    <property type="molecule type" value="Genomic_DNA"/>
</dbReference>
<dbReference type="Proteomes" id="UP001278500">
    <property type="component" value="Unassembled WGS sequence"/>
</dbReference>
<reference evidence="1" key="1">
    <citation type="journal article" date="2023" name="Mol. Phylogenet. Evol.">
        <title>Genome-scale phylogeny and comparative genomics of the fungal order Sordariales.</title>
        <authorList>
            <person name="Hensen N."/>
            <person name="Bonometti L."/>
            <person name="Westerberg I."/>
            <person name="Brannstrom I.O."/>
            <person name="Guillou S."/>
            <person name="Cros-Aarteil S."/>
            <person name="Calhoun S."/>
            <person name="Haridas S."/>
            <person name="Kuo A."/>
            <person name="Mondo S."/>
            <person name="Pangilinan J."/>
            <person name="Riley R."/>
            <person name="LaButti K."/>
            <person name="Andreopoulos B."/>
            <person name="Lipzen A."/>
            <person name="Chen C."/>
            <person name="Yan M."/>
            <person name="Daum C."/>
            <person name="Ng V."/>
            <person name="Clum A."/>
            <person name="Steindorff A."/>
            <person name="Ohm R.A."/>
            <person name="Martin F."/>
            <person name="Silar P."/>
            <person name="Natvig D.O."/>
            <person name="Lalanne C."/>
            <person name="Gautier V."/>
            <person name="Ament-Velasquez S.L."/>
            <person name="Kruys A."/>
            <person name="Hutchinson M.I."/>
            <person name="Powell A.J."/>
            <person name="Barry K."/>
            <person name="Miller A.N."/>
            <person name="Grigoriev I.V."/>
            <person name="Debuchy R."/>
            <person name="Gladieux P."/>
            <person name="Hiltunen Thoren M."/>
            <person name="Johannesson H."/>
        </authorList>
    </citation>
    <scope>NUCLEOTIDE SEQUENCE</scope>
    <source>
        <strain evidence="1">CBS 560.94</strain>
    </source>
</reference>
<organism evidence="1 2">
    <name type="scientific">Neurospora tetraspora</name>
    <dbReference type="NCBI Taxonomy" id="94610"/>
    <lineage>
        <taxon>Eukaryota</taxon>
        <taxon>Fungi</taxon>
        <taxon>Dikarya</taxon>
        <taxon>Ascomycota</taxon>
        <taxon>Pezizomycotina</taxon>
        <taxon>Sordariomycetes</taxon>
        <taxon>Sordariomycetidae</taxon>
        <taxon>Sordariales</taxon>
        <taxon>Sordariaceae</taxon>
        <taxon>Neurospora</taxon>
    </lineage>
</organism>